<dbReference type="PROSITE" id="PS50082">
    <property type="entry name" value="WD_REPEATS_2"/>
    <property type="match status" value="5"/>
</dbReference>
<dbReference type="InterPro" id="IPR019775">
    <property type="entry name" value="WD40_repeat_CS"/>
</dbReference>
<dbReference type="HAMAP" id="MF_03022">
    <property type="entry name" value="Katanin_p80_B1"/>
    <property type="match status" value="1"/>
</dbReference>
<dbReference type="InterPro" id="IPR026962">
    <property type="entry name" value="KTNB1"/>
</dbReference>
<feature type="repeat" description="WD" evidence="8">
    <location>
        <begin position="180"/>
        <end position="221"/>
    </location>
</feature>
<evidence type="ECO:0000313" key="11">
    <source>
        <dbReference type="EMBL" id="KAK9089410.1"/>
    </source>
</evidence>
<dbReference type="GO" id="GO:0051510">
    <property type="term" value="P:regulation of unidimensional cell growth"/>
    <property type="evidence" value="ECO:0007669"/>
    <property type="project" value="UniProtKB-ARBA"/>
</dbReference>
<dbReference type="InterPro" id="IPR015943">
    <property type="entry name" value="WD40/YVTN_repeat-like_dom_sf"/>
</dbReference>
<comment type="function">
    <text evidence="7">May participate in a complex which severs microtubules in an ATP-dependent manner. Microtubule severing may promote rapid reorganization of cellular microtubule arrays.</text>
</comment>
<comment type="similarity">
    <text evidence="7">Belongs to the WD repeat KATNB1 family.</text>
</comment>
<feature type="compositionally biased region" description="Basic and acidic residues" evidence="9">
    <location>
        <begin position="377"/>
        <end position="386"/>
    </location>
</feature>
<dbReference type="Proteomes" id="UP001419268">
    <property type="component" value="Unassembled WGS sequence"/>
</dbReference>
<keyword evidence="6 7" id="KW-0206">Cytoskeleton</keyword>
<proteinExistence type="inferred from homology"/>
<dbReference type="CDD" id="cd00200">
    <property type="entry name" value="WD40"/>
    <property type="match status" value="1"/>
</dbReference>
<evidence type="ECO:0000256" key="9">
    <source>
        <dbReference type="SAM" id="MobiDB-lite"/>
    </source>
</evidence>
<dbReference type="FunFam" id="2.130.10.10:FF:000183">
    <property type="entry name" value="Katanin p80 WD40 repeat-containing subunit B1"/>
    <property type="match status" value="1"/>
</dbReference>
<evidence type="ECO:0000256" key="5">
    <source>
        <dbReference type="ARBA" id="ARBA00022737"/>
    </source>
</evidence>
<dbReference type="GO" id="GO:0007019">
    <property type="term" value="P:microtubule depolymerization"/>
    <property type="evidence" value="ECO:0007669"/>
    <property type="project" value="TreeGrafter"/>
</dbReference>
<dbReference type="GO" id="GO:0005737">
    <property type="term" value="C:cytoplasm"/>
    <property type="evidence" value="ECO:0007669"/>
    <property type="project" value="UniProtKB-UniRule"/>
</dbReference>
<accession>A0AAP0EA14</accession>
<feature type="region of interest" description="Disordered" evidence="9">
    <location>
        <begin position="440"/>
        <end position="461"/>
    </location>
</feature>
<organism evidence="11 12">
    <name type="scientific">Stephania cephalantha</name>
    <dbReference type="NCBI Taxonomy" id="152367"/>
    <lineage>
        <taxon>Eukaryota</taxon>
        <taxon>Viridiplantae</taxon>
        <taxon>Streptophyta</taxon>
        <taxon>Embryophyta</taxon>
        <taxon>Tracheophyta</taxon>
        <taxon>Spermatophyta</taxon>
        <taxon>Magnoliopsida</taxon>
        <taxon>Ranunculales</taxon>
        <taxon>Menispermaceae</taxon>
        <taxon>Menispermoideae</taxon>
        <taxon>Cissampelideae</taxon>
        <taxon>Stephania</taxon>
    </lineage>
</organism>
<feature type="repeat" description="WD" evidence="8">
    <location>
        <begin position="11"/>
        <end position="43"/>
    </location>
</feature>
<evidence type="ECO:0000256" key="6">
    <source>
        <dbReference type="ARBA" id="ARBA00023212"/>
    </source>
</evidence>
<evidence type="ECO:0000256" key="8">
    <source>
        <dbReference type="PROSITE-ProRule" id="PRU00221"/>
    </source>
</evidence>
<keyword evidence="5" id="KW-0677">Repeat</keyword>
<dbReference type="InterPro" id="IPR020472">
    <property type="entry name" value="WD40_PAC1"/>
</dbReference>
<comment type="subcellular location">
    <subcellularLocation>
        <location evidence="1 7">Cytoplasm</location>
        <location evidence="1 7">Cytoskeleton</location>
    </subcellularLocation>
</comment>
<keyword evidence="4 7" id="KW-0493">Microtubule</keyword>
<comment type="caution">
    <text evidence="11">The sequence shown here is derived from an EMBL/GenBank/DDBJ whole genome shotgun (WGS) entry which is preliminary data.</text>
</comment>
<reference evidence="11 12" key="1">
    <citation type="submission" date="2024-01" db="EMBL/GenBank/DDBJ databases">
        <title>Genome assemblies of Stephania.</title>
        <authorList>
            <person name="Yang L."/>
        </authorList>
    </citation>
    <scope>NUCLEOTIDE SEQUENCE [LARGE SCALE GENOMIC DNA]</scope>
    <source>
        <strain evidence="11">JXDWG</strain>
        <tissue evidence="11">Leaf</tissue>
    </source>
</reference>
<name>A0AAP0EA14_9MAGN</name>
<keyword evidence="3 8" id="KW-0853">WD repeat</keyword>
<evidence type="ECO:0000256" key="1">
    <source>
        <dbReference type="ARBA" id="ARBA00004245"/>
    </source>
</evidence>
<dbReference type="PANTHER" id="PTHR19845:SF15">
    <property type="entry name" value="KATANIN P80 WD40 REPEAT-CONTAINING SUBUNIT B1 HOMOLOG KTN80.2"/>
    <property type="match status" value="1"/>
</dbReference>
<dbReference type="PROSITE" id="PS00678">
    <property type="entry name" value="WD_REPEATS_1"/>
    <property type="match status" value="2"/>
</dbReference>
<evidence type="ECO:0000256" key="7">
    <source>
        <dbReference type="HAMAP-Rule" id="MF_03022"/>
    </source>
</evidence>
<dbReference type="SUPFAM" id="SSF50978">
    <property type="entry name" value="WD40 repeat-like"/>
    <property type="match status" value="1"/>
</dbReference>
<evidence type="ECO:0000256" key="2">
    <source>
        <dbReference type="ARBA" id="ARBA00022490"/>
    </source>
</evidence>
<protein>
    <recommendedName>
        <fullName evidence="7">Katanin p80 WD40 repeat-containing subunit B1 homolog</fullName>
    </recommendedName>
</protein>
<feature type="repeat" description="WD" evidence="8">
    <location>
        <begin position="54"/>
        <end position="95"/>
    </location>
</feature>
<dbReference type="PANTHER" id="PTHR19845">
    <property type="entry name" value="KATANIN P80 SUBUNIT"/>
    <property type="match status" value="1"/>
</dbReference>
<dbReference type="EMBL" id="JBBNAG010000012">
    <property type="protein sequence ID" value="KAK9089410.1"/>
    <property type="molecule type" value="Genomic_DNA"/>
</dbReference>
<dbReference type="AlphaFoldDB" id="A0AAP0EA14"/>
<dbReference type="InterPro" id="IPR001680">
    <property type="entry name" value="WD40_rpt"/>
</dbReference>
<dbReference type="InterPro" id="IPR028021">
    <property type="entry name" value="Katanin_C-terminal"/>
</dbReference>
<keyword evidence="2 7" id="KW-0963">Cytoplasm</keyword>
<dbReference type="PRINTS" id="PR00320">
    <property type="entry name" value="GPROTEINBRPT"/>
</dbReference>
<dbReference type="GO" id="GO:0005874">
    <property type="term" value="C:microtubule"/>
    <property type="evidence" value="ECO:0007669"/>
    <property type="project" value="UniProtKB-KW"/>
</dbReference>
<keyword evidence="12" id="KW-1185">Reference proteome</keyword>
<dbReference type="SMART" id="SM00320">
    <property type="entry name" value="WD40"/>
    <property type="match status" value="6"/>
</dbReference>
<evidence type="ECO:0000256" key="3">
    <source>
        <dbReference type="ARBA" id="ARBA00022574"/>
    </source>
</evidence>
<dbReference type="Pfam" id="PF13925">
    <property type="entry name" value="Katanin_con80"/>
    <property type="match status" value="1"/>
</dbReference>
<dbReference type="Gene3D" id="2.130.10.10">
    <property type="entry name" value="YVTN repeat-like/Quinoprotein amine dehydrogenase"/>
    <property type="match status" value="2"/>
</dbReference>
<dbReference type="InterPro" id="IPR036322">
    <property type="entry name" value="WD40_repeat_dom_sf"/>
</dbReference>
<sequence length="817" mass="90730">MAKRGYKFQEFVAHAASVSCLTIGRKSRRLVLTGGEDHRVNLWAVGKPTSLLVSLGHTSSVESVTFDSAEVLVISGASTGTIKLWDLEEAKIIRTLNGHRANCNAVEFHPFGEFFASGSSDADLKVWDVRKKGCIHTYKGHTRGVSTFKFTPDGRWIVSGGMDNVVKVWDLTAGKLLHEFKFHDGQIRCIDFHPLEFLLATGSSDRTVNFWDLETFELIGSAGPEATGVRSMTFHPDGRTLFCGLEDSLKVFSWEPIVCHDAIDVGWSTLGDLTIHEGKLLGCSYYRNSVSVWVADIGLIAPYGVGISPGSNDIMDQKLGMRDNLSVERMGTSKKSDATLLTVPHDCDTTEIRNIYVDTSDIKKMTPKRVGSFSMTKVKDRLDNSEVRNPSSPKRSPDRELHGRTNSQVGSRQFNLPVVVPRNNPNTETINLKRVSTITERSSPMLHKPTHTRRQSSSKYETGQLTVGADAGPFNSKTSALESESEPSFHFSFFRKDEPVDTGNNIHPCSRSVTVPEKVERTASPDVPLSSRRLETSNINKGMESLKIVKGVQPGRTKSLVERWERREKIHTSESLTTNAPTNIVPEVQTSSQTLDAQPQTSGNELPYANDENVIEGLIQNHDMLLSSLRSRLTKLQWCPEALCFYFLQLDHYVCAKLFLPKVVRHFWQRNDVKGGINAVGKLPDHSVVLFPLIKAINVQADVVSVLMEKMEIVNLDLFSCLLPLITGLLNSQIERHASVSLEMLLKLVAVFGPVIHSTISATPTIGVDLQAEKRRECCSQCYMQLQKIKQVLPSVIRRGGLLAKSAQELHLVLQES</sequence>
<evidence type="ECO:0000256" key="4">
    <source>
        <dbReference type="ARBA" id="ARBA00022701"/>
    </source>
</evidence>
<evidence type="ECO:0000259" key="10">
    <source>
        <dbReference type="Pfam" id="PF13925"/>
    </source>
</evidence>
<dbReference type="GO" id="GO:0008352">
    <property type="term" value="C:katanin complex"/>
    <property type="evidence" value="ECO:0007669"/>
    <property type="project" value="InterPro"/>
</dbReference>
<dbReference type="FunFam" id="2.130.10.10:FF:000897">
    <property type="entry name" value="Katanin p80 WD40 repeat-containing subunit B1 homolog"/>
    <property type="match status" value="1"/>
</dbReference>
<feature type="domain" description="Katanin p80 subunit C-terminal" evidence="10">
    <location>
        <begin position="662"/>
        <end position="814"/>
    </location>
</feature>
<dbReference type="GO" id="GO:0051013">
    <property type="term" value="P:microtubule severing"/>
    <property type="evidence" value="ECO:0007669"/>
    <property type="project" value="UniProtKB-UniRule"/>
</dbReference>
<feature type="repeat" description="WD" evidence="8">
    <location>
        <begin position="96"/>
        <end position="137"/>
    </location>
</feature>
<dbReference type="PROSITE" id="PS50294">
    <property type="entry name" value="WD_REPEATS_REGION"/>
    <property type="match status" value="4"/>
</dbReference>
<evidence type="ECO:0000313" key="12">
    <source>
        <dbReference type="Proteomes" id="UP001419268"/>
    </source>
</evidence>
<feature type="region of interest" description="Disordered" evidence="9">
    <location>
        <begin position="373"/>
        <end position="412"/>
    </location>
</feature>
<gene>
    <name evidence="11" type="ORF">Scep_028492</name>
</gene>
<dbReference type="GO" id="GO:0008017">
    <property type="term" value="F:microtubule binding"/>
    <property type="evidence" value="ECO:0007669"/>
    <property type="project" value="UniProtKB-UniRule"/>
</dbReference>
<dbReference type="Pfam" id="PF00400">
    <property type="entry name" value="WD40"/>
    <property type="match status" value="6"/>
</dbReference>
<feature type="repeat" description="WD" evidence="8">
    <location>
        <begin position="138"/>
        <end position="179"/>
    </location>
</feature>